<dbReference type="Proteomes" id="UP001597351">
    <property type="component" value="Unassembled WGS sequence"/>
</dbReference>
<dbReference type="CDD" id="cd07812">
    <property type="entry name" value="SRPBCC"/>
    <property type="match status" value="1"/>
</dbReference>
<gene>
    <name evidence="1" type="ORF">ACFSDE_14400</name>
</gene>
<evidence type="ECO:0000313" key="1">
    <source>
        <dbReference type="EMBL" id="MFD1947987.1"/>
    </source>
</evidence>
<proteinExistence type="predicted"/>
<evidence type="ECO:0000313" key="2">
    <source>
        <dbReference type="Proteomes" id="UP001597351"/>
    </source>
</evidence>
<reference evidence="2" key="1">
    <citation type="journal article" date="2019" name="Int. J. Syst. Evol. Microbiol.">
        <title>The Global Catalogue of Microorganisms (GCM) 10K type strain sequencing project: providing services to taxonomists for standard genome sequencing and annotation.</title>
        <authorList>
            <consortium name="The Broad Institute Genomics Platform"/>
            <consortium name="The Broad Institute Genome Sequencing Center for Infectious Disease"/>
            <person name="Wu L."/>
            <person name="Ma J."/>
        </authorList>
    </citation>
    <scope>NUCLEOTIDE SEQUENCE [LARGE SCALE GENOMIC DNA]</scope>
    <source>
        <strain evidence="2">CGMCC 1.12477</strain>
    </source>
</reference>
<name>A0ABW4TMS9_9ACTN</name>
<dbReference type="InterPro" id="IPR023393">
    <property type="entry name" value="START-like_dom_sf"/>
</dbReference>
<dbReference type="Gene3D" id="3.30.530.20">
    <property type="match status" value="1"/>
</dbReference>
<dbReference type="InterPro" id="IPR019587">
    <property type="entry name" value="Polyketide_cyclase/dehydratase"/>
</dbReference>
<accession>A0ABW4TMS9</accession>
<comment type="caution">
    <text evidence="1">The sequence shown here is derived from an EMBL/GenBank/DDBJ whole genome shotgun (WGS) entry which is preliminary data.</text>
</comment>
<sequence>MATFSRSRRDTADVPHPVDAVWELLVDPDAVARLTPMVARIEADGDQWLWCLQGVPLPGRALDLSMLETMSFTPQSRIDFTHGELERHLQAGAEGHYGLEPASDDGTRLTIDLTITARLPIPGVARPAVHTAMSQVLRHMGDRFASNMLRELDRRRSRS</sequence>
<dbReference type="Pfam" id="PF10604">
    <property type="entry name" value="Polyketide_cyc2"/>
    <property type="match status" value="1"/>
</dbReference>
<dbReference type="EMBL" id="JBHUGD010000003">
    <property type="protein sequence ID" value="MFD1947987.1"/>
    <property type="molecule type" value="Genomic_DNA"/>
</dbReference>
<dbReference type="RefSeq" id="WP_343919600.1">
    <property type="nucleotide sequence ID" value="NZ_BAAAJT010000002.1"/>
</dbReference>
<protein>
    <submittedName>
        <fullName evidence="1">SRPBCC family protein</fullName>
    </submittedName>
</protein>
<organism evidence="1 2">
    <name type="scientific">Nocardioides aestuarii</name>
    <dbReference type="NCBI Taxonomy" id="252231"/>
    <lineage>
        <taxon>Bacteria</taxon>
        <taxon>Bacillati</taxon>
        <taxon>Actinomycetota</taxon>
        <taxon>Actinomycetes</taxon>
        <taxon>Propionibacteriales</taxon>
        <taxon>Nocardioidaceae</taxon>
        <taxon>Nocardioides</taxon>
    </lineage>
</organism>
<keyword evidence="2" id="KW-1185">Reference proteome</keyword>
<dbReference type="SUPFAM" id="SSF55961">
    <property type="entry name" value="Bet v1-like"/>
    <property type="match status" value="1"/>
</dbReference>